<dbReference type="OrthoDB" id="10037309at2759"/>
<name>A0A4C1XZP8_EUMVA</name>
<reference evidence="1 2" key="1">
    <citation type="journal article" date="2019" name="Commun. Biol.">
        <title>The bagworm genome reveals a unique fibroin gene that provides high tensile strength.</title>
        <authorList>
            <person name="Kono N."/>
            <person name="Nakamura H."/>
            <person name="Ohtoshi R."/>
            <person name="Tomita M."/>
            <person name="Numata K."/>
            <person name="Arakawa K."/>
        </authorList>
    </citation>
    <scope>NUCLEOTIDE SEQUENCE [LARGE SCALE GENOMIC DNA]</scope>
</reference>
<evidence type="ECO:0000313" key="2">
    <source>
        <dbReference type="Proteomes" id="UP000299102"/>
    </source>
</evidence>
<organism evidence="1 2">
    <name type="scientific">Eumeta variegata</name>
    <name type="common">Bagworm moth</name>
    <name type="synonym">Eumeta japonica</name>
    <dbReference type="NCBI Taxonomy" id="151549"/>
    <lineage>
        <taxon>Eukaryota</taxon>
        <taxon>Metazoa</taxon>
        <taxon>Ecdysozoa</taxon>
        <taxon>Arthropoda</taxon>
        <taxon>Hexapoda</taxon>
        <taxon>Insecta</taxon>
        <taxon>Pterygota</taxon>
        <taxon>Neoptera</taxon>
        <taxon>Endopterygota</taxon>
        <taxon>Lepidoptera</taxon>
        <taxon>Glossata</taxon>
        <taxon>Ditrysia</taxon>
        <taxon>Tineoidea</taxon>
        <taxon>Psychidae</taxon>
        <taxon>Oiketicinae</taxon>
        <taxon>Eumeta</taxon>
    </lineage>
</organism>
<accession>A0A4C1XZP8</accession>
<evidence type="ECO:0000313" key="1">
    <source>
        <dbReference type="EMBL" id="GBP69501.1"/>
    </source>
</evidence>
<gene>
    <name evidence="1" type="ORF">EVAR_43749_1</name>
</gene>
<keyword evidence="2" id="KW-1185">Reference proteome</keyword>
<sequence length="100" mass="11037">MQVSLPSPLPPLSDHIPRSVLRHSTPALITPLSLHQTTLISIRHSIPTQEAGNDWLRLGVTLKSVTLGNVTMSHRTREVPKPCVSLPLNYDRSAARSTRD</sequence>
<dbReference type="AlphaFoldDB" id="A0A4C1XZP8"/>
<comment type="caution">
    <text evidence="1">The sequence shown here is derived from an EMBL/GenBank/DDBJ whole genome shotgun (WGS) entry which is preliminary data.</text>
</comment>
<dbReference type="EMBL" id="BGZK01001042">
    <property type="protein sequence ID" value="GBP69501.1"/>
    <property type="molecule type" value="Genomic_DNA"/>
</dbReference>
<protein>
    <submittedName>
        <fullName evidence="1">Uncharacterized protein</fullName>
    </submittedName>
</protein>
<proteinExistence type="predicted"/>
<dbReference type="Proteomes" id="UP000299102">
    <property type="component" value="Unassembled WGS sequence"/>
</dbReference>